<proteinExistence type="predicted"/>
<sequence length="201" mass="22370">MMTASTGRKGVFRRLGLKGRTFRRSDEGAVAIEFAMLAIPFFMLLFAIIESCIAYAAEQVLDNAVDDIGRQLRTGQITAGANLPTDMNAAEFREAFCERIEIMLSCDTDKLYLDIRSFSNFSNIPVGIPREDNRAYGDLDTANFGYAPGGAGSINMVRAFYRWPIITDLIRPYITNIRPEDGSMPTDYLIVGTSAFQNEAY</sequence>
<dbReference type="Pfam" id="PF07811">
    <property type="entry name" value="TadE"/>
    <property type="match status" value="1"/>
</dbReference>
<dbReference type="InterPro" id="IPR012495">
    <property type="entry name" value="TadE-like_dom"/>
</dbReference>
<dbReference type="Proteomes" id="UP000268192">
    <property type="component" value="Chromosome"/>
</dbReference>
<keyword evidence="1" id="KW-0812">Transmembrane</keyword>
<keyword evidence="1" id="KW-1133">Transmembrane helix</keyword>
<reference evidence="3 4" key="1">
    <citation type="submission" date="2018-09" db="EMBL/GenBank/DDBJ databases">
        <title>Marinorhizobium profundi gen. nov., sp. nov., isolated from a deep-sea sediment sample from the New Britain Trench and proposal of Marinorhizobiaceae fam. nov. in the order Rhizobiales of the class Alphaproteobacteria.</title>
        <authorList>
            <person name="Cao J."/>
        </authorList>
    </citation>
    <scope>NUCLEOTIDE SEQUENCE [LARGE SCALE GENOMIC DNA]</scope>
    <source>
        <strain evidence="3 4">WS11</strain>
    </source>
</reference>
<dbReference type="OrthoDB" id="7990385at2"/>
<evidence type="ECO:0000313" key="4">
    <source>
        <dbReference type="Proteomes" id="UP000268192"/>
    </source>
</evidence>
<dbReference type="AlphaFoldDB" id="A0A3Q8XKY1"/>
<organism evidence="3 4">
    <name type="scientific">Georhizobium profundi</name>
    <dbReference type="NCBI Taxonomy" id="2341112"/>
    <lineage>
        <taxon>Bacteria</taxon>
        <taxon>Pseudomonadati</taxon>
        <taxon>Pseudomonadota</taxon>
        <taxon>Alphaproteobacteria</taxon>
        <taxon>Hyphomicrobiales</taxon>
        <taxon>Rhizobiaceae</taxon>
        <taxon>Georhizobium</taxon>
    </lineage>
</organism>
<evidence type="ECO:0000259" key="2">
    <source>
        <dbReference type="Pfam" id="PF07811"/>
    </source>
</evidence>
<dbReference type="RefSeq" id="WP_126006613.1">
    <property type="nucleotide sequence ID" value="NZ_CP032509.1"/>
</dbReference>
<evidence type="ECO:0000313" key="3">
    <source>
        <dbReference type="EMBL" id="AZN69938.1"/>
    </source>
</evidence>
<gene>
    <name evidence="3" type="ORF">D5400_00450</name>
</gene>
<dbReference type="KEGG" id="abaw:D5400_00450"/>
<evidence type="ECO:0000256" key="1">
    <source>
        <dbReference type="SAM" id="Phobius"/>
    </source>
</evidence>
<protein>
    <submittedName>
        <fullName evidence="3">Pilus assembly protein</fullName>
    </submittedName>
</protein>
<dbReference type="EMBL" id="CP032509">
    <property type="protein sequence ID" value="AZN69938.1"/>
    <property type="molecule type" value="Genomic_DNA"/>
</dbReference>
<keyword evidence="1" id="KW-0472">Membrane</keyword>
<name>A0A3Q8XKY1_9HYPH</name>
<feature type="transmembrane region" description="Helical" evidence="1">
    <location>
        <begin position="28"/>
        <end position="49"/>
    </location>
</feature>
<keyword evidence="4" id="KW-1185">Reference proteome</keyword>
<feature type="domain" description="TadE-like" evidence="2">
    <location>
        <begin position="28"/>
        <end position="70"/>
    </location>
</feature>
<accession>A0A3Q8XKY1</accession>